<dbReference type="RefSeq" id="WP_319973683.1">
    <property type="nucleotide sequence ID" value="NZ_JAXAVU010000001.1"/>
</dbReference>
<dbReference type="EMBL" id="JAXAVU010000001">
    <property type="protein sequence ID" value="MDX8141384.1"/>
    <property type="molecule type" value="Genomic_DNA"/>
</dbReference>
<dbReference type="Pfam" id="PF13416">
    <property type="entry name" value="SBP_bac_8"/>
    <property type="match status" value="1"/>
</dbReference>
<evidence type="ECO:0000313" key="4">
    <source>
        <dbReference type="Proteomes" id="UP001285352"/>
    </source>
</evidence>
<comment type="caution">
    <text evidence="3">The sequence shown here is derived from an EMBL/GenBank/DDBJ whole genome shotgun (WGS) entry which is preliminary data.</text>
</comment>
<keyword evidence="2" id="KW-0813">Transport</keyword>
<dbReference type="PROSITE" id="PS51257">
    <property type="entry name" value="PROKAR_LIPOPROTEIN"/>
    <property type="match status" value="1"/>
</dbReference>
<sequence>MRPFTITAITTAALLVAGCAGGTSGDGLRGQTVEVVGTWSGDEQARFEQVIQGFEDKTGVKVTYTAAGDELPTVLETRLQGGTAPNVALVAQPGLVARYATDGKLKPVGPSVAAAVDGNFAGVWKQLGSVNGRLYGVYFKAANKSTVWYSNNTLALAGVSVPKTWEEFIQAARTLSDAGTPAVSVAGADGWTLTDWFENVYLRTAGPQNYDRLSKHELPWTDPTVRTALQTLAQLFGTPQFIEGGSAGALQTEFPKSVTNVFGNPQKAAMVFEGDFVSGVITSSTSAKVGADARFFPFPSVAGSKEAVVAGGDMAVQFQDDAATTALMEYLASAEAAEVWAKLGGFLSPNKNVPAGSYPDDVTRELAQQLVKAGDNVRFDMSDLAPAAFGGTKGAGEWKALQDFLADPSSIDATMQRLEAEAAKAFAA</sequence>
<dbReference type="SUPFAM" id="SSF53850">
    <property type="entry name" value="Periplasmic binding protein-like II"/>
    <property type="match status" value="1"/>
</dbReference>
<dbReference type="InterPro" id="IPR006059">
    <property type="entry name" value="SBP"/>
</dbReference>
<dbReference type="PANTHER" id="PTHR43649">
    <property type="entry name" value="ARABINOSE-BINDING PROTEIN-RELATED"/>
    <property type="match status" value="1"/>
</dbReference>
<organism evidence="3 4">
    <name type="scientific">Lentzea sokolovensis</name>
    <dbReference type="NCBI Taxonomy" id="3095429"/>
    <lineage>
        <taxon>Bacteria</taxon>
        <taxon>Bacillati</taxon>
        <taxon>Actinomycetota</taxon>
        <taxon>Actinomycetes</taxon>
        <taxon>Pseudonocardiales</taxon>
        <taxon>Pseudonocardiaceae</taxon>
        <taxon>Lentzea</taxon>
    </lineage>
</organism>
<reference evidence="3 4" key="1">
    <citation type="submission" date="2023-11" db="EMBL/GenBank/DDBJ databases">
        <title>Lentzea sokolovensis, sp. nov., Lentzea kristufkii, sp. nov., and Lentzea miocenensis, sp. nov., rare actinobacteria from Sokolov Coal Basin, Miocene lacustrine sediment, Czech Republic.</title>
        <authorList>
            <person name="Lara A."/>
            <person name="Kotroba L."/>
            <person name="Nouioui I."/>
            <person name="Neumann-Schaal M."/>
            <person name="Mast Y."/>
            <person name="Chronakova A."/>
        </authorList>
    </citation>
    <scope>NUCLEOTIDE SEQUENCE [LARGE SCALE GENOMIC DNA]</scope>
    <source>
        <strain evidence="3 4">BCCO 10_0061</strain>
    </source>
</reference>
<accession>A0ABU4UPP2</accession>
<evidence type="ECO:0000256" key="1">
    <source>
        <dbReference type="ARBA" id="ARBA00008520"/>
    </source>
</evidence>
<gene>
    <name evidence="3" type="ORF">SK854_04615</name>
</gene>
<dbReference type="PANTHER" id="PTHR43649:SF29">
    <property type="entry name" value="OSMOPROTECTIVE COMPOUNDS-BINDING PROTEIN GGTB"/>
    <property type="match status" value="1"/>
</dbReference>
<evidence type="ECO:0000256" key="2">
    <source>
        <dbReference type="ARBA" id="ARBA00022448"/>
    </source>
</evidence>
<dbReference type="Proteomes" id="UP001285352">
    <property type="component" value="Unassembled WGS sequence"/>
</dbReference>
<proteinExistence type="inferred from homology"/>
<comment type="similarity">
    <text evidence="1">Belongs to the bacterial solute-binding protein 1 family.</text>
</comment>
<protein>
    <submittedName>
        <fullName evidence="3">Extracellular solute-binding protein</fullName>
    </submittedName>
</protein>
<dbReference type="InterPro" id="IPR050490">
    <property type="entry name" value="Bact_solute-bd_prot1"/>
</dbReference>
<evidence type="ECO:0000313" key="3">
    <source>
        <dbReference type="EMBL" id="MDX8141384.1"/>
    </source>
</evidence>
<keyword evidence="4" id="KW-1185">Reference proteome</keyword>
<name>A0ABU4UPP2_9PSEU</name>
<dbReference type="Gene3D" id="3.40.190.10">
    <property type="entry name" value="Periplasmic binding protein-like II"/>
    <property type="match status" value="2"/>
</dbReference>